<dbReference type="Proteomes" id="UP001202328">
    <property type="component" value="Unassembled WGS sequence"/>
</dbReference>
<evidence type="ECO:0000256" key="1">
    <source>
        <dbReference type="ARBA" id="ARBA00004123"/>
    </source>
</evidence>
<comment type="subcellular location">
    <subcellularLocation>
        <location evidence="1">Nucleus</location>
    </subcellularLocation>
</comment>
<evidence type="ECO:0000256" key="4">
    <source>
        <dbReference type="ARBA" id="ARBA00023163"/>
    </source>
</evidence>
<keyword evidence="5" id="KW-0539">Nucleus</keyword>
<keyword evidence="3" id="KW-0238">DNA-binding</keyword>
<proteinExistence type="predicted"/>
<dbReference type="PROSITE" id="PS50066">
    <property type="entry name" value="MADS_BOX_2"/>
    <property type="match status" value="1"/>
</dbReference>
<dbReference type="PANTHER" id="PTHR11945:SF782">
    <property type="entry name" value="OS11G0229900 PROTEIN"/>
    <property type="match status" value="1"/>
</dbReference>
<comment type="caution">
    <text evidence="7">The sequence shown here is derived from an EMBL/GenBank/DDBJ whole genome shotgun (WGS) entry which is preliminary data.</text>
</comment>
<evidence type="ECO:0000313" key="7">
    <source>
        <dbReference type="EMBL" id="KAI3906548.1"/>
    </source>
</evidence>
<evidence type="ECO:0000313" key="8">
    <source>
        <dbReference type="Proteomes" id="UP001202328"/>
    </source>
</evidence>
<dbReference type="GO" id="GO:0000981">
    <property type="term" value="F:DNA-binding transcription factor activity, RNA polymerase II-specific"/>
    <property type="evidence" value="ECO:0007669"/>
    <property type="project" value="TreeGrafter"/>
</dbReference>
<evidence type="ECO:0000256" key="5">
    <source>
        <dbReference type="ARBA" id="ARBA00023242"/>
    </source>
</evidence>
<name>A0AAD4SHG5_9MAGN</name>
<protein>
    <recommendedName>
        <fullName evidence="6">MADS-box domain-containing protein</fullName>
    </recommendedName>
</protein>
<evidence type="ECO:0000259" key="6">
    <source>
        <dbReference type="PROSITE" id="PS50066"/>
    </source>
</evidence>
<dbReference type="SMART" id="SM00432">
    <property type="entry name" value="MADS"/>
    <property type="match status" value="1"/>
</dbReference>
<dbReference type="SUPFAM" id="SSF55455">
    <property type="entry name" value="SRF-like"/>
    <property type="match status" value="1"/>
</dbReference>
<sequence>MGKRRIEMKKIEDRQKRNVCFTKRRQGLIKKAADLCRLTGADISLLVISPGGNPFTFSSSSISWNDLNYRLNNTINVKEEKVADDERTRVSDDGFWWNNLNPEEIDSIEELTSVRNRLLDVKEKVAQRKQELLAAAKPIDIATSPTTTCTVGEMEEDSSLLEDDLGKLLSDSYDDAQNWLPSIDDSGMLFEGLDYYESWLPVC</sequence>
<dbReference type="GO" id="GO:0005634">
    <property type="term" value="C:nucleus"/>
    <property type="evidence" value="ECO:0007669"/>
    <property type="project" value="UniProtKB-SubCell"/>
</dbReference>
<gene>
    <name evidence="7" type="ORF">MKW98_009456</name>
</gene>
<dbReference type="GO" id="GO:0046983">
    <property type="term" value="F:protein dimerization activity"/>
    <property type="evidence" value="ECO:0007669"/>
    <property type="project" value="InterPro"/>
</dbReference>
<dbReference type="PANTHER" id="PTHR11945">
    <property type="entry name" value="MADS BOX PROTEIN"/>
    <property type="match status" value="1"/>
</dbReference>
<dbReference type="InterPro" id="IPR036879">
    <property type="entry name" value="TF_MADSbox_sf"/>
</dbReference>
<keyword evidence="8" id="KW-1185">Reference proteome</keyword>
<keyword evidence="4" id="KW-0804">Transcription</keyword>
<evidence type="ECO:0000256" key="3">
    <source>
        <dbReference type="ARBA" id="ARBA00023125"/>
    </source>
</evidence>
<dbReference type="GO" id="GO:0000978">
    <property type="term" value="F:RNA polymerase II cis-regulatory region sequence-specific DNA binding"/>
    <property type="evidence" value="ECO:0007669"/>
    <property type="project" value="TreeGrafter"/>
</dbReference>
<organism evidence="7 8">
    <name type="scientific">Papaver atlanticum</name>
    <dbReference type="NCBI Taxonomy" id="357466"/>
    <lineage>
        <taxon>Eukaryota</taxon>
        <taxon>Viridiplantae</taxon>
        <taxon>Streptophyta</taxon>
        <taxon>Embryophyta</taxon>
        <taxon>Tracheophyta</taxon>
        <taxon>Spermatophyta</taxon>
        <taxon>Magnoliopsida</taxon>
        <taxon>Ranunculales</taxon>
        <taxon>Papaveraceae</taxon>
        <taxon>Papaveroideae</taxon>
        <taxon>Papaver</taxon>
    </lineage>
</organism>
<dbReference type="Gene3D" id="3.40.1810.10">
    <property type="entry name" value="Transcription factor, MADS-box"/>
    <property type="match status" value="1"/>
</dbReference>
<dbReference type="EMBL" id="JAJJMB010010755">
    <property type="protein sequence ID" value="KAI3906548.1"/>
    <property type="molecule type" value="Genomic_DNA"/>
</dbReference>
<keyword evidence="2" id="KW-0805">Transcription regulation</keyword>
<evidence type="ECO:0000256" key="2">
    <source>
        <dbReference type="ARBA" id="ARBA00023015"/>
    </source>
</evidence>
<dbReference type="CDD" id="cd00120">
    <property type="entry name" value="MADS"/>
    <property type="match status" value="1"/>
</dbReference>
<reference evidence="7" key="1">
    <citation type="submission" date="2022-04" db="EMBL/GenBank/DDBJ databases">
        <title>A functionally conserved STORR gene fusion in Papaver species that diverged 16.8 million years ago.</title>
        <authorList>
            <person name="Catania T."/>
        </authorList>
    </citation>
    <scope>NUCLEOTIDE SEQUENCE</scope>
    <source>
        <strain evidence="7">S-188037</strain>
    </source>
</reference>
<dbReference type="AlphaFoldDB" id="A0AAD4SHG5"/>
<dbReference type="PRINTS" id="PR00404">
    <property type="entry name" value="MADSDOMAIN"/>
</dbReference>
<dbReference type="InterPro" id="IPR002100">
    <property type="entry name" value="TF_MADSbox"/>
</dbReference>
<accession>A0AAD4SHG5</accession>
<feature type="domain" description="MADS-box" evidence="6">
    <location>
        <begin position="1"/>
        <end position="61"/>
    </location>
</feature>
<dbReference type="Pfam" id="PF00319">
    <property type="entry name" value="SRF-TF"/>
    <property type="match status" value="1"/>
</dbReference>